<sequence length="391" mass="45232">MVTDIIVAFGFILIAILLVISFKNLTSSNESKYRELFTSLLEWRKQMEEQQANFQLTLLQHAQQADQSLQSVWEKTNAELVQFTEKEQQGLKATLHEWKETQVALQSSLFITHKETMEGLQKVWKQTNQESLALLEAEKVSRNELLQNVSSVQETSRLHLLEQKDQIEKLQNHNENVLAKLIYFIDETKQVAVNTEAYHKQITTDFTAFTSKMHDLFDTKVKEQHELLLNAEQTIKESLTAMVDASDSNLGKYEKAIQEITTIQHSQSQLVLLMKKAQDEHHQKLEEYQNELKEGLEELFSDKLNALNEKSKEQNQETTIILEEVKDTIEEMVLSVSKSQLETERTFQNFGSVLKGLDDSLKQTIQVTQTMQSEMKSLGEKDIKLLEKILR</sequence>
<dbReference type="RefSeq" id="WP_230494854.1">
    <property type="nucleotide sequence ID" value="NZ_CAKJTG010000001.1"/>
</dbReference>
<feature type="transmembrane region" description="Helical" evidence="1">
    <location>
        <begin position="6"/>
        <end position="25"/>
    </location>
</feature>
<keyword evidence="1" id="KW-0472">Membrane</keyword>
<dbReference type="EMBL" id="CAKJTG010000001">
    <property type="protein sequence ID" value="CAG9606575.1"/>
    <property type="molecule type" value="Genomic_DNA"/>
</dbReference>
<evidence type="ECO:0000256" key="1">
    <source>
        <dbReference type="SAM" id="Phobius"/>
    </source>
</evidence>
<reference evidence="2" key="1">
    <citation type="submission" date="2021-10" db="EMBL/GenBank/DDBJ databases">
        <authorList>
            <person name="Criscuolo A."/>
        </authorList>
    </citation>
    <scope>NUCLEOTIDE SEQUENCE</scope>
    <source>
        <strain evidence="2">CIP111885</strain>
    </source>
</reference>
<accession>A0A9C7G6Q9</accession>
<evidence type="ECO:0000313" key="2">
    <source>
        <dbReference type="EMBL" id="CAG9606575.1"/>
    </source>
</evidence>
<name>A0A9C7G6Q9_9BACI</name>
<gene>
    <name evidence="2" type="ORF">NEOCIP111885_00263</name>
</gene>
<keyword evidence="3" id="KW-1185">Reference proteome</keyword>
<evidence type="ECO:0000313" key="3">
    <source>
        <dbReference type="Proteomes" id="UP000789845"/>
    </source>
</evidence>
<dbReference type="Proteomes" id="UP000789845">
    <property type="component" value="Unassembled WGS sequence"/>
</dbReference>
<protein>
    <submittedName>
        <fullName evidence="2">Uncharacterized protein</fullName>
    </submittedName>
</protein>
<comment type="caution">
    <text evidence="2">The sequence shown here is derived from an EMBL/GenBank/DDBJ whole genome shotgun (WGS) entry which is preliminary data.</text>
</comment>
<keyword evidence="1" id="KW-0812">Transmembrane</keyword>
<proteinExistence type="predicted"/>
<organism evidence="2 3">
    <name type="scientific">Pseudoneobacillus rhizosphaerae</name>
    <dbReference type="NCBI Taxonomy" id="2880968"/>
    <lineage>
        <taxon>Bacteria</taxon>
        <taxon>Bacillati</taxon>
        <taxon>Bacillota</taxon>
        <taxon>Bacilli</taxon>
        <taxon>Bacillales</taxon>
        <taxon>Bacillaceae</taxon>
        <taxon>Pseudoneobacillus</taxon>
    </lineage>
</organism>
<dbReference type="AlphaFoldDB" id="A0A9C7G6Q9"/>
<keyword evidence="1" id="KW-1133">Transmembrane helix</keyword>